<dbReference type="GO" id="GO:0070973">
    <property type="term" value="P:protein localization to endoplasmic reticulum exit site"/>
    <property type="evidence" value="ECO:0007669"/>
    <property type="project" value="TreeGrafter"/>
</dbReference>
<dbReference type="GO" id="GO:0007030">
    <property type="term" value="P:Golgi organization"/>
    <property type="evidence" value="ECO:0007669"/>
    <property type="project" value="TreeGrafter"/>
</dbReference>
<feature type="compositionally biased region" description="Polar residues" evidence="6">
    <location>
        <begin position="32"/>
        <end position="48"/>
    </location>
</feature>
<keyword evidence="9" id="KW-0496">Mitochondrion</keyword>
<feature type="compositionally biased region" description="Pro residues" evidence="6">
    <location>
        <begin position="896"/>
        <end position="909"/>
    </location>
</feature>
<evidence type="ECO:0000313" key="11">
    <source>
        <dbReference type="Proteomes" id="UP000290189"/>
    </source>
</evidence>
<comment type="similarity">
    <text evidence="2">Belongs to the SEC16 family.</text>
</comment>
<evidence type="ECO:0000256" key="1">
    <source>
        <dbReference type="ARBA" id="ARBA00004240"/>
    </source>
</evidence>
<evidence type="ECO:0000313" key="9">
    <source>
        <dbReference type="EMBL" id="SPQ97700.1"/>
    </source>
</evidence>
<keyword evidence="4" id="KW-0256">Endoplasmic reticulum</keyword>
<dbReference type="Pfam" id="PF12931">
    <property type="entry name" value="TPR_Sec16"/>
    <property type="match status" value="1"/>
</dbReference>
<reference evidence="9 11" key="2">
    <citation type="submission" date="2018-03" db="EMBL/GenBank/DDBJ databases">
        <authorList>
            <person name="Fogelqvist J."/>
        </authorList>
    </citation>
    <scope>NUCLEOTIDE SEQUENCE [LARGE SCALE GENOMIC DNA]</scope>
</reference>
<feature type="region of interest" description="Disordered" evidence="6">
    <location>
        <begin position="1"/>
        <end position="52"/>
    </location>
</feature>
<keyword evidence="3" id="KW-0813">Transport</keyword>
<protein>
    <recommendedName>
        <fullName evidence="7">Sec16 Sec23-binding domain-containing protein</fullName>
    </recommendedName>
</protein>
<feature type="compositionally biased region" description="Basic and acidic residues" evidence="6">
    <location>
        <begin position="254"/>
        <end position="264"/>
    </location>
</feature>
<feature type="domain" description="Sec16 Sec23-binding" evidence="7">
    <location>
        <begin position="470"/>
        <end position="734"/>
    </location>
</feature>
<keyword evidence="5" id="KW-0931">ER-Golgi transport</keyword>
<dbReference type="Proteomes" id="UP000290189">
    <property type="component" value="Unassembled WGS sequence"/>
</dbReference>
<organism evidence="8 10">
    <name type="scientific">Plasmodiophora brassicae</name>
    <name type="common">Clubroot disease agent</name>
    <dbReference type="NCBI Taxonomy" id="37360"/>
    <lineage>
        <taxon>Eukaryota</taxon>
        <taxon>Sar</taxon>
        <taxon>Rhizaria</taxon>
        <taxon>Endomyxa</taxon>
        <taxon>Phytomyxea</taxon>
        <taxon>Plasmodiophorida</taxon>
        <taxon>Plasmodiophoridae</taxon>
        <taxon>Plasmodiophora</taxon>
    </lineage>
</organism>
<reference evidence="8 10" key="1">
    <citation type="submission" date="2015-02" db="EMBL/GenBank/DDBJ databases">
        <authorList>
            <person name="Chooi Y.-H."/>
        </authorList>
    </citation>
    <scope>NUCLEOTIDE SEQUENCE [LARGE SCALE GENOMIC DNA]</scope>
    <source>
        <strain evidence="8">E3</strain>
    </source>
</reference>
<dbReference type="InterPro" id="IPR024298">
    <property type="entry name" value="Sec16_Sec23-bd"/>
</dbReference>
<dbReference type="AlphaFoldDB" id="A0A0G4IQG0"/>
<accession>A0A0G4IQG0</accession>
<name>A0A0G4IQG0_PLABS</name>
<feature type="region of interest" description="Disordered" evidence="6">
    <location>
        <begin position="736"/>
        <end position="789"/>
    </location>
</feature>
<dbReference type="STRING" id="37360.A0A0G4IQG0"/>
<evidence type="ECO:0000313" key="10">
    <source>
        <dbReference type="Proteomes" id="UP000039324"/>
    </source>
</evidence>
<feature type="compositionally biased region" description="Basic and acidic residues" evidence="6">
    <location>
        <begin position="8"/>
        <end position="20"/>
    </location>
</feature>
<dbReference type="Proteomes" id="UP000039324">
    <property type="component" value="Unassembled WGS sequence"/>
</dbReference>
<gene>
    <name evidence="8" type="ORF">PBRA_000734</name>
    <name evidence="9" type="ORF">PLBR_LOCUS4915</name>
</gene>
<evidence type="ECO:0000256" key="5">
    <source>
        <dbReference type="ARBA" id="ARBA00022892"/>
    </source>
</evidence>
<dbReference type="PANTHER" id="PTHR13402">
    <property type="entry name" value="RGPR-RELATED"/>
    <property type="match status" value="1"/>
</dbReference>
<evidence type="ECO:0000313" key="8">
    <source>
        <dbReference type="EMBL" id="CEO97389.1"/>
    </source>
</evidence>
<dbReference type="GO" id="GO:0016192">
    <property type="term" value="P:vesicle-mediated transport"/>
    <property type="evidence" value="ECO:0007669"/>
    <property type="project" value="UniProtKB-KW"/>
</dbReference>
<feature type="region of interest" description="Disordered" evidence="6">
    <location>
        <begin position="253"/>
        <end position="278"/>
    </location>
</feature>
<evidence type="ECO:0000256" key="4">
    <source>
        <dbReference type="ARBA" id="ARBA00022824"/>
    </source>
</evidence>
<feature type="region of interest" description="Disordered" evidence="6">
    <location>
        <begin position="835"/>
        <end position="921"/>
    </location>
</feature>
<evidence type="ECO:0000256" key="6">
    <source>
        <dbReference type="SAM" id="MobiDB-lite"/>
    </source>
</evidence>
<evidence type="ECO:0000256" key="3">
    <source>
        <dbReference type="ARBA" id="ARBA00022448"/>
    </source>
</evidence>
<dbReference type="EMBL" id="CDSF01000079">
    <property type="protein sequence ID" value="CEO97389.1"/>
    <property type="molecule type" value="Genomic_DNA"/>
</dbReference>
<proteinExistence type="inferred from homology"/>
<dbReference type="Gene3D" id="1.25.40.1030">
    <property type="match status" value="1"/>
</dbReference>
<dbReference type="GO" id="GO:0012507">
    <property type="term" value="C:ER to Golgi transport vesicle membrane"/>
    <property type="evidence" value="ECO:0007669"/>
    <property type="project" value="TreeGrafter"/>
</dbReference>
<geneLocation type="mitochondrion" evidence="9"/>
<dbReference type="OrthoDB" id="8918678at2759"/>
<dbReference type="PANTHER" id="PTHR13402:SF6">
    <property type="entry name" value="SECRETORY 16, ISOFORM I"/>
    <property type="match status" value="1"/>
</dbReference>
<keyword evidence="10" id="KW-1185">Reference proteome</keyword>
<comment type="subcellular location">
    <subcellularLocation>
        <location evidence="1">Endoplasmic reticulum</location>
    </subcellularLocation>
</comment>
<evidence type="ECO:0000259" key="7">
    <source>
        <dbReference type="Pfam" id="PF12931"/>
    </source>
</evidence>
<evidence type="ECO:0000256" key="2">
    <source>
        <dbReference type="ARBA" id="ARBA00005927"/>
    </source>
</evidence>
<sequence length="921" mass="100412">MAEDEDQDGRHRGLSDEQRSKPASPVAPVRSGSGTPVSQGHPTRSRSASPVHGAEDLADAGIDAYFGSGDDGNDLFAPTNVSDFGHSASYDTWGTYATAADASQPELAEAENTAHEYAPNDDAHNVMSYFGGDETHFDDPHAFSVRGYHDEQAHLDPSSFHPSEHTYFHSPLYSTNVPHQQHPVDSGGQQDAFYDYDYQYSNTDESNWHQGQNHQDNVAEAHYDESHQGYFQDSGHFDYGGEHWNTDYAATGDQHAHEEYHTEHAPQSGPGHHYNEQRSGVHLDDIDLGDHYTPPNEHRTVTRSLRQGEAVASRQPFVAPDPHPIPCFAFGGRFAICHPGRQSARPSNNPNLSQIRVCSLRVLLSRTSLLQEIESFPGPLTKRSDLTSVFLQRAIPTGRHHLLWQLLELYSAGKGSVDMSKAIVLLGGGASGDSEWLDSRSRQRRSHCLLSTADTQATSFKDESRTVTKLQQLIISGQLHEAIRFATQNGLWAHAILLSQCLGDDQRRSVGLMFRDTFLARGSPLHTVYGVLSDNFSASDELSENWMENVASIISVPNAAGSIIEIGKKLLSGGRVDEGHACYLLAAALGYPYESLFEVIGLDSSAPRRSSPMQCLAPDAVQMTETYEHAVRQRDSRFTVLPLVAQKFAYACLLIDVGETGHALDYVTTVMRSISEIEQSRRGPPQQPIFSKAYCNCVKVVQQCLQRVTSGGGRIEKAGVFGSLFDNLSRFLIGNEDSAQRDPNSQPPVPIARSAPAEEAAVPAPAPPAMQGPTSSGAEQEPDAGSVEDKNILNKLTGFLSGLRTTSPNRADDFNDDHEEKFVWDAALGKWVSQSGIPLQPASPKEKPASAPPPPRRPGYVAGSAAKPAPRQGIVSRYALSEETSYAPPAAQAAPNRPPAPPRRYPPVAHPRLPARTGANR</sequence>
<dbReference type="EMBL" id="OVEO01000008">
    <property type="protein sequence ID" value="SPQ97700.1"/>
    <property type="molecule type" value="Genomic_DNA"/>
</dbReference>
<dbReference type="GO" id="GO:0070971">
    <property type="term" value="C:endoplasmic reticulum exit site"/>
    <property type="evidence" value="ECO:0007669"/>
    <property type="project" value="TreeGrafter"/>
</dbReference>